<accession>A0A7T8JYD6</accession>
<feature type="transmembrane region" description="Helical" evidence="1">
    <location>
        <begin position="32"/>
        <end position="50"/>
    </location>
</feature>
<keyword evidence="1" id="KW-1133">Transmembrane helix</keyword>
<keyword evidence="1" id="KW-0472">Membrane</keyword>
<organism evidence="2 3">
    <name type="scientific">Caligus rogercresseyi</name>
    <name type="common">Sea louse</name>
    <dbReference type="NCBI Taxonomy" id="217165"/>
    <lineage>
        <taxon>Eukaryota</taxon>
        <taxon>Metazoa</taxon>
        <taxon>Ecdysozoa</taxon>
        <taxon>Arthropoda</taxon>
        <taxon>Crustacea</taxon>
        <taxon>Multicrustacea</taxon>
        <taxon>Hexanauplia</taxon>
        <taxon>Copepoda</taxon>
        <taxon>Siphonostomatoida</taxon>
        <taxon>Caligidae</taxon>
        <taxon>Caligus</taxon>
    </lineage>
</organism>
<feature type="non-terminal residue" evidence="2">
    <location>
        <position position="1"/>
    </location>
</feature>
<dbReference type="EMBL" id="CP045898">
    <property type="protein sequence ID" value="QQP39792.1"/>
    <property type="molecule type" value="Genomic_DNA"/>
</dbReference>
<name>A0A7T8JYD6_CALRO</name>
<evidence type="ECO:0000256" key="1">
    <source>
        <dbReference type="SAM" id="Phobius"/>
    </source>
</evidence>
<proteinExistence type="predicted"/>
<keyword evidence="1" id="KW-0812">Transmembrane</keyword>
<dbReference type="Proteomes" id="UP000595437">
    <property type="component" value="Chromosome 9"/>
</dbReference>
<gene>
    <name evidence="2" type="ORF">FKW44_013620</name>
</gene>
<evidence type="ECO:0000313" key="2">
    <source>
        <dbReference type="EMBL" id="QQP39792.1"/>
    </source>
</evidence>
<dbReference type="AlphaFoldDB" id="A0A7T8JYD6"/>
<protein>
    <submittedName>
        <fullName evidence="2">Uncharacterized protein</fullName>
    </submittedName>
</protein>
<reference evidence="3" key="1">
    <citation type="submission" date="2021-01" db="EMBL/GenBank/DDBJ databases">
        <title>Caligus Genome Assembly.</title>
        <authorList>
            <person name="Gallardo-Escarate C."/>
        </authorList>
    </citation>
    <scope>NUCLEOTIDE SEQUENCE [LARGE SCALE GENOMIC DNA]</scope>
</reference>
<sequence length="51" mass="5593">CVNSAYSIHPPSASMTRWILARKEEQALANRALSNFLACFIMELIGAALVL</sequence>
<keyword evidence="3" id="KW-1185">Reference proteome</keyword>
<evidence type="ECO:0000313" key="3">
    <source>
        <dbReference type="Proteomes" id="UP000595437"/>
    </source>
</evidence>